<dbReference type="EMBL" id="QOIP01000001">
    <property type="protein sequence ID" value="RLU26788.1"/>
    <property type="molecule type" value="Genomic_DNA"/>
</dbReference>
<gene>
    <name evidence="2" type="ORF">DMN91_000585</name>
</gene>
<comment type="caution">
    <text evidence="2">The sequence shown here is derived from an EMBL/GenBank/DDBJ whole genome shotgun (WGS) entry which is preliminary data.</text>
</comment>
<organism evidence="2 3">
    <name type="scientific">Ooceraea biroi</name>
    <name type="common">Clonal raider ant</name>
    <name type="synonym">Cerapachys biroi</name>
    <dbReference type="NCBI Taxonomy" id="2015173"/>
    <lineage>
        <taxon>Eukaryota</taxon>
        <taxon>Metazoa</taxon>
        <taxon>Ecdysozoa</taxon>
        <taxon>Arthropoda</taxon>
        <taxon>Hexapoda</taxon>
        <taxon>Insecta</taxon>
        <taxon>Pterygota</taxon>
        <taxon>Neoptera</taxon>
        <taxon>Endopterygota</taxon>
        <taxon>Hymenoptera</taxon>
        <taxon>Apocrita</taxon>
        <taxon>Aculeata</taxon>
        <taxon>Formicoidea</taxon>
        <taxon>Formicidae</taxon>
        <taxon>Dorylinae</taxon>
        <taxon>Ooceraea</taxon>
    </lineage>
</organism>
<evidence type="ECO:0000256" key="1">
    <source>
        <dbReference type="SAM" id="MobiDB-lite"/>
    </source>
</evidence>
<accession>A0A3L8E477</accession>
<evidence type="ECO:0000313" key="2">
    <source>
        <dbReference type="EMBL" id="RLU26788.1"/>
    </source>
</evidence>
<protein>
    <submittedName>
        <fullName evidence="2">Uncharacterized protein</fullName>
    </submittedName>
</protein>
<feature type="region of interest" description="Disordered" evidence="1">
    <location>
        <begin position="130"/>
        <end position="153"/>
    </location>
</feature>
<reference evidence="2 3" key="1">
    <citation type="journal article" date="2018" name="Genome Res.">
        <title>The genomic architecture and molecular evolution of ant odorant receptors.</title>
        <authorList>
            <person name="McKenzie S.K."/>
            <person name="Kronauer D.J.C."/>
        </authorList>
    </citation>
    <scope>NUCLEOTIDE SEQUENCE [LARGE SCALE GENOMIC DNA]</scope>
    <source>
        <strain evidence="2">Clonal line C1</strain>
    </source>
</reference>
<sequence length="153" mass="18494">LAFYARSCRAEGRREEPRKFFDSHEAHNARNIVLSRSLARETKHWMMIGWWLTLAARERQEVPRLREREREKERENERERERERKRADCTENARKSVRARDRFTIVRGDGWDSLLVSTPRPRVFRTSSYVEQTSKSFEPRRLIPSMRESSSTR</sequence>
<proteinExistence type="predicted"/>
<name>A0A3L8E477_OOCBI</name>
<dbReference type="AlphaFoldDB" id="A0A3L8E477"/>
<feature type="non-terminal residue" evidence="2">
    <location>
        <position position="1"/>
    </location>
</feature>
<evidence type="ECO:0000313" key="3">
    <source>
        <dbReference type="Proteomes" id="UP000279307"/>
    </source>
</evidence>
<feature type="region of interest" description="Disordered" evidence="1">
    <location>
        <begin position="62"/>
        <end position="93"/>
    </location>
</feature>
<dbReference type="Proteomes" id="UP000279307">
    <property type="component" value="Chromosome 1"/>
</dbReference>